<accession>A0A921T554</accession>
<feature type="region of interest" description="Disordered" evidence="1">
    <location>
        <begin position="130"/>
        <end position="160"/>
    </location>
</feature>
<dbReference type="InterPro" id="IPR013824">
    <property type="entry name" value="Topo_IA_cen_sub1"/>
</dbReference>
<dbReference type="Gene3D" id="1.10.460.10">
    <property type="entry name" value="Topoisomerase I, domain 2"/>
    <property type="match status" value="1"/>
</dbReference>
<gene>
    <name evidence="2" type="ORF">K8V30_05695</name>
</gene>
<comment type="caution">
    <text evidence="2">The sequence shown here is derived from an EMBL/GenBank/DDBJ whole genome shotgun (WGS) entry which is preliminary data.</text>
</comment>
<proteinExistence type="predicted"/>
<evidence type="ECO:0000313" key="2">
    <source>
        <dbReference type="EMBL" id="HJH11177.1"/>
    </source>
</evidence>
<dbReference type="SUPFAM" id="SSF56712">
    <property type="entry name" value="Prokaryotic type I DNA topoisomerase"/>
    <property type="match status" value="1"/>
</dbReference>
<name>A0A921T554_9BACL</name>
<dbReference type="Proteomes" id="UP000700212">
    <property type="component" value="Unassembled WGS sequence"/>
</dbReference>
<reference evidence="2" key="2">
    <citation type="submission" date="2021-09" db="EMBL/GenBank/DDBJ databases">
        <authorList>
            <person name="Gilroy R."/>
        </authorList>
    </citation>
    <scope>NUCLEOTIDE SEQUENCE</scope>
    <source>
        <strain evidence="2">CHK160-4876</strain>
    </source>
</reference>
<evidence type="ECO:0000256" key="1">
    <source>
        <dbReference type="SAM" id="MobiDB-lite"/>
    </source>
</evidence>
<sequence>GLRSPELTGEWELKLDQIAHGKLKKADFIAEMKDYTKAIVQEIKADTTKFKHDNISSKSCPDCGKPMLEVNGKRGKMLVCQDRECGHRKNVSRTTNARCPECKKKLELRGEGDGQIFTCRCGYREKMSAFQKRRQQSSKGKVSKRDVQKYMKQQEDEPVNDALANALKGLKFD</sequence>
<dbReference type="InterPro" id="IPR023405">
    <property type="entry name" value="Topo_IA_core_domain"/>
</dbReference>
<feature type="non-terminal residue" evidence="2">
    <location>
        <position position="1"/>
    </location>
</feature>
<evidence type="ECO:0000313" key="3">
    <source>
        <dbReference type="Proteomes" id="UP000700212"/>
    </source>
</evidence>
<protein>
    <submittedName>
        <fullName evidence="2">DNA topoisomerase III</fullName>
    </submittedName>
</protein>
<organism evidence="2 3">
    <name type="scientific">Metalysinibacillus jejuensis</name>
    <dbReference type="NCBI Taxonomy" id="914327"/>
    <lineage>
        <taxon>Bacteria</taxon>
        <taxon>Bacillati</taxon>
        <taxon>Bacillota</taxon>
        <taxon>Bacilli</taxon>
        <taxon>Bacillales</taxon>
        <taxon>Caryophanaceae</taxon>
        <taxon>Metalysinibacillus</taxon>
    </lineage>
</organism>
<reference evidence="2" key="1">
    <citation type="journal article" date="2021" name="PeerJ">
        <title>Extensive microbial diversity within the chicken gut microbiome revealed by metagenomics and culture.</title>
        <authorList>
            <person name="Gilroy R."/>
            <person name="Ravi A."/>
            <person name="Getino M."/>
            <person name="Pursley I."/>
            <person name="Horton D.L."/>
            <person name="Alikhan N.F."/>
            <person name="Baker D."/>
            <person name="Gharbi K."/>
            <person name="Hall N."/>
            <person name="Watson M."/>
            <person name="Adriaenssens E.M."/>
            <person name="Foster-Nyarko E."/>
            <person name="Jarju S."/>
            <person name="Secka A."/>
            <person name="Antonio M."/>
            <person name="Oren A."/>
            <person name="Chaudhuri R.R."/>
            <person name="La Ragione R."/>
            <person name="Hildebrand F."/>
            <person name="Pallen M.J."/>
        </authorList>
    </citation>
    <scope>NUCLEOTIDE SEQUENCE</scope>
    <source>
        <strain evidence="2">CHK160-4876</strain>
    </source>
</reference>
<dbReference type="EMBL" id="DYTV01000070">
    <property type="protein sequence ID" value="HJH11177.1"/>
    <property type="molecule type" value="Genomic_DNA"/>
</dbReference>
<dbReference type="AlphaFoldDB" id="A0A921T554"/>
<feature type="compositionally biased region" description="Basic and acidic residues" evidence="1">
    <location>
        <begin position="143"/>
        <end position="155"/>
    </location>
</feature>